<keyword evidence="2 5" id="KW-0812">Transmembrane</keyword>
<evidence type="ECO:0000256" key="4">
    <source>
        <dbReference type="ARBA" id="ARBA00023136"/>
    </source>
</evidence>
<reference evidence="8" key="1">
    <citation type="submission" date="2018-12" db="EMBL/GenBank/DDBJ databases">
        <title>Complete genome sequence of Paenibacillus sp. MBLB1234.</title>
        <authorList>
            <person name="Nam Y.-D."/>
            <person name="Kang J."/>
            <person name="Chung W.-H."/>
            <person name="Park Y.S."/>
        </authorList>
    </citation>
    <scope>NUCLEOTIDE SEQUENCE [LARGE SCALE GENOMIC DNA]</scope>
    <source>
        <strain evidence="8">MBLB1234</strain>
    </source>
</reference>
<gene>
    <name evidence="7" type="ORF">EI981_01765</name>
</gene>
<evidence type="ECO:0000259" key="6">
    <source>
        <dbReference type="Pfam" id="PF04893"/>
    </source>
</evidence>
<proteinExistence type="predicted"/>
<evidence type="ECO:0000256" key="2">
    <source>
        <dbReference type="ARBA" id="ARBA00022692"/>
    </source>
</evidence>
<dbReference type="GO" id="GO:0016020">
    <property type="term" value="C:membrane"/>
    <property type="evidence" value="ECO:0007669"/>
    <property type="project" value="UniProtKB-SubCell"/>
</dbReference>
<evidence type="ECO:0000313" key="8">
    <source>
        <dbReference type="Proteomes" id="UP000270678"/>
    </source>
</evidence>
<keyword evidence="4 5" id="KW-0472">Membrane</keyword>
<comment type="subcellular location">
    <subcellularLocation>
        <location evidence="1">Membrane</location>
        <topology evidence="1">Multi-pass membrane protein</topology>
    </subcellularLocation>
</comment>
<feature type="transmembrane region" description="Helical" evidence="5">
    <location>
        <begin position="159"/>
        <end position="181"/>
    </location>
</feature>
<dbReference type="OrthoDB" id="1724610at2"/>
<dbReference type="KEGG" id="plut:EI981_01765"/>
<keyword evidence="8" id="KW-1185">Reference proteome</keyword>
<accession>A0A3Q9I7W4</accession>
<feature type="transmembrane region" description="Helical" evidence="5">
    <location>
        <begin position="78"/>
        <end position="103"/>
    </location>
</feature>
<dbReference type="Proteomes" id="UP000270678">
    <property type="component" value="Chromosome"/>
</dbReference>
<name>A0A3Q9I7W4_9BACL</name>
<feature type="transmembrane region" description="Helical" evidence="5">
    <location>
        <begin position="193"/>
        <end position="211"/>
    </location>
</feature>
<keyword evidence="3 5" id="KW-1133">Transmembrane helix</keyword>
<dbReference type="EMBL" id="CP034346">
    <property type="protein sequence ID" value="AZS13318.1"/>
    <property type="molecule type" value="Genomic_DNA"/>
</dbReference>
<dbReference type="Pfam" id="PF04893">
    <property type="entry name" value="Yip1"/>
    <property type="match status" value="1"/>
</dbReference>
<dbReference type="RefSeq" id="WP_126994875.1">
    <property type="nucleotide sequence ID" value="NZ_CP034346.1"/>
</dbReference>
<evidence type="ECO:0000256" key="5">
    <source>
        <dbReference type="SAM" id="Phobius"/>
    </source>
</evidence>
<dbReference type="AlphaFoldDB" id="A0A3Q9I7W4"/>
<evidence type="ECO:0000256" key="3">
    <source>
        <dbReference type="ARBA" id="ARBA00022989"/>
    </source>
</evidence>
<evidence type="ECO:0000256" key="1">
    <source>
        <dbReference type="ARBA" id="ARBA00004141"/>
    </source>
</evidence>
<organism evidence="7 8">
    <name type="scientific">Paenibacillus lutimineralis</name>
    <dbReference type="NCBI Taxonomy" id="2707005"/>
    <lineage>
        <taxon>Bacteria</taxon>
        <taxon>Bacillati</taxon>
        <taxon>Bacillota</taxon>
        <taxon>Bacilli</taxon>
        <taxon>Bacillales</taxon>
        <taxon>Paenibacillaceae</taxon>
        <taxon>Paenibacillus</taxon>
    </lineage>
</organism>
<dbReference type="InterPro" id="IPR006977">
    <property type="entry name" value="Yip1_dom"/>
</dbReference>
<feature type="transmembrane region" description="Helical" evidence="5">
    <location>
        <begin position="115"/>
        <end position="139"/>
    </location>
</feature>
<protein>
    <submittedName>
        <fullName evidence="7">YIP1 family protein</fullName>
    </submittedName>
</protein>
<evidence type="ECO:0000313" key="7">
    <source>
        <dbReference type="EMBL" id="AZS13318.1"/>
    </source>
</evidence>
<feature type="transmembrane region" description="Helical" evidence="5">
    <location>
        <begin position="23"/>
        <end position="44"/>
    </location>
</feature>
<sequence>MGNLFTIFVSPEITFQRLKSSKLAWLTCMIVLIVLSCLVVYLQMPIIEQTVLDSLKSNPQISSDAYDSVLAGSRITSYVMAVLSIVMLLFVGGLLFMLLNLIVRGEAKYMQLVTVAAFSALPGMINGILTGILLKIANAQTLTDVSISLGAFIQDKGSLLYKMLSVINPFSIWTLILYIIGASVMMNRPKKQVAVWIVITWLIFSFGSLLLV</sequence>
<feature type="domain" description="Yip1" evidence="6">
    <location>
        <begin position="6"/>
        <end position="209"/>
    </location>
</feature>